<dbReference type="EMBL" id="JACGWK010000008">
    <property type="protein sequence ID" value="KAL0339246.1"/>
    <property type="molecule type" value="Genomic_DNA"/>
</dbReference>
<gene>
    <name evidence="2" type="ORF">Sangu_1446700</name>
</gene>
<name>A0AAW2NA08_9LAMI</name>
<feature type="region of interest" description="Disordered" evidence="1">
    <location>
        <begin position="38"/>
        <end position="70"/>
    </location>
</feature>
<proteinExistence type="predicted"/>
<feature type="compositionally biased region" description="Basic residues" evidence="1">
    <location>
        <begin position="60"/>
        <end position="70"/>
    </location>
</feature>
<reference evidence="2" key="1">
    <citation type="submission" date="2020-06" db="EMBL/GenBank/DDBJ databases">
        <authorList>
            <person name="Li T."/>
            <person name="Hu X."/>
            <person name="Zhang T."/>
            <person name="Song X."/>
            <person name="Zhang H."/>
            <person name="Dai N."/>
            <person name="Sheng W."/>
            <person name="Hou X."/>
            <person name="Wei L."/>
        </authorList>
    </citation>
    <scope>NUCLEOTIDE SEQUENCE</scope>
    <source>
        <strain evidence="2">G01</strain>
        <tissue evidence="2">Leaf</tissue>
    </source>
</reference>
<sequence>MPRGSAPPTEMWQGTWAWQVIQPPTLDVSNASEASTQTIVSLPVPPSVPTVEGSGSVREARRKRDQLKKR</sequence>
<evidence type="ECO:0000313" key="2">
    <source>
        <dbReference type="EMBL" id="KAL0339246.1"/>
    </source>
</evidence>
<evidence type="ECO:0000256" key="1">
    <source>
        <dbReference type="SAM" id="MobiDB-lite"/>
    </source>
</evidence>
<organism evidence="2">
    <name type="scientific">Sesamum angustifolium</name>
    <dbReference type="NCBI Taxonomy" id="2727405"/>
    <lineage>
        <taxon>Eukaryota</taxon>
        <taxon>Viridiplantae</taxon>
        <taxon>Streptophyta</taxon>
        <taxon>Embryophyta</taxon>
        <taxon>Tracheophyta</taxon>
        <taxon>Spermatophyta</taxon>
        <taxon>Magnoliopsida</taxon>
        <taxon>eudicotyledons</taxon>
        <taxon>Gunneridae</taxon>
        <taxon>Pentapetalae</taxon>
        <taxon>asterids</taxon>
        <taxon>lamiids</taxon>
        <taxon>Lamiales</taxon>
        <taxon>Pedaliaceae</taxon>
        <taxon>Sesamum</taxon>
    </lineage>
</organism>
<dbReference type="AlphaFoldDB" id="A0AAW2NA08"/>
<accession>A0AAW2NA08</accession>
<protein>
    <submittedName>
        <fullName evidence="2">Uncharacterized protein</fullName>
    </submittedName>
</protein>
<reference evidence="2" key="2">
    <citation type="journal article" date="2024" name="Plant">
        <title>Genomic evolution and insights into agronomic trait innovations of Sesamum species.</title>
        <authorList>
            <person name="Miao H."/>
            <person name="Wang L."/>
            <person name="Qu L."/>
            <person name="Liu H."/>
            <person name="Sun Y."/>
            <person name="Le M."/>
            <person name="Wang Q."/>
            <person name="Wei S."/>
            <person name="Zheng Y."/>
            <person name="Lin W."/>
            <person name="Duan Y."/>
            <person name="Cao H."/>
            <person name="Xiong S."/>
            <person name="Wang X."/>
            <person name="Wei L."/>
            <person name="Li C."/>
            <person name="Ma Q."/>
            <person name="Ju M."/>
            <person name="Zhao R."/>
            <person name="Li G."/>
            <person name="Mu C."/>
            <person name="Tian Q."/>
            <person name="Mei H."/>
            <person name="Zhang T."/>
            <person name="Gao T."/>
            <person name="Zhang H."/>
        </authorList>
    </citation>
    <scope>NUCLEOTIDE SEQUENCE</scope>
    <source>
        <strain evidence="2">G01</strain>
    </source>
</reference>
<comment type="caution">
    <text evidence="2">The sequence shown here is derived from an EMBL/GenBank/DDBJ whole genome shotgun (WGS) entry which is preliminary data.</text>
</comment>